<sequence>MTKRSSDISDKNVSRPPPHLIEEYEKASQLTLTDSLHLGARLEFLRRTGSSRIEVKESTVRELLEEVVQVLNHRKINSRVPALIKRHISNLGKESDEHLSEEQLRDLETQTSSWIHLLARELNDERRIPATDTGILDVSKLSESPEDLFQESVWDWLDERPCADIQEACKTITVGCATSSVMLSLRAVEHCLRKWYEQQNESMEAAWGRVLDQLMEEYAEEEKKNDTVLTQLSDLPPVLTTLYYLKEKRNEVNHPEKSPSLREARRTLMIVASTITEIHREMRSEAAWEIGDEITHQERLRFEDSSISSSEESLKRVIEKRELTENGAVEKSYLYEMAPEWGLDEEEMDEILQNLLMNGHLYEPAQGKLKAI</sequence>
<protein>
    <submittedName>
        <fullName evidence="1">Uncharacterized protein</fullName>
    </submittedName>
</protein>
<dbReference type="Proteomes" id="UP001597085">
    <property type="component" value="Unassembled WGS sequence"/>
</dbReference>
<organism evidence="1 2">
    <name type="scientific">Halobellus rarus</name>
    <dbReference type="NCBI Taxonomy" id="1126237"/>
    <lineage>
        <taxon>Archaea</taxon>
        <taxon>Methanobacteriati</taxon>
        <taxon>Methanobacteriota</taxon>
        <taxon>Stenosarchaea group</taxon>
        <taxon>Halobacteria</taxon>
        <taxon>Halobacteriales</taxon>
        <taxon>Haloferacaceae</taxon>
        <taxon>Halobellus</taxon>
    </lineage>
</organism>
<reference evidence="1 2" key="1">
    <citation type="journal article" date="2019" name="Int. J. Syst. Evol. Microbiol.">
        <title>The Global Catalogue of Microorganisms (GCM) 10K type strain sequencing project: providing services to taxonomists for standard genome sequencing and annotation.</title>
        <authorList>
            <consortium name="The Broad Institute Genomics Platform"/>
            <consortium name="The Broad Institute Genome Sequencing Center for Infectious Disease"/>
            <person name="Wu L."/>
            <person name="Ma J."/>
        </authorList>
    </citation>
    <scope>NUCLEOTIDE SEQUENCE [LARGE SCALE GENOMIC DNA]</scope>
    <source>
        <strain evidence="1 2">CGMCC 1.12121</strain>
    </source>
</reference>
<gene>
    <name evidence="1" type="ORF">ACFSBX_19000</name>
</gene>
<dbReference type="AlphaFoldDB" id="A0ABD6CTA7"/>
<name>A0ABD6CTA7_9EURY</name>
<accession>A0ABD6CTA7</accession>
<dbReference type="InterPro" id="IPR036388">
    <property type="entry name" value="WH-like_DNA-bd_sf"/>
</dbReference>
<evidence type="ECO:0000313" key="2">
    <source>
        <dbReference type="Proteomes" id="UP001597085"/>
    </source>
</evidence>
<dbReference type="EMBL" id="JBHUDK010000029">
    <property type="protein sequence ID" value="MFD1601026.1"/>
    <property type="molecule type" value="Genomic_DNA"/>
</dbReference>
<dbReference type="RefSeq" id="WP_256423021.1">
    <property type="nucleotide sequence ID" value="NZ_JANHDI010000018.1"/>
</dbReference>
<dbReference type="Gene3D" id="1.10.10.10">
    <property type="entry name" value="Winged helix-like DNA-binding domain superfamily/Winged helix DNA-binding domain"/>
    <property type="match status" value="1"/>
</dbReference>
<comment type="caution">
    <text evidence="1">The sequence shown here is derived from an EMBL/GenBank/DDBJ whole genome shotgun (WGS) entry which is preliminary data.</text>
</comment>
<proteinExistence type="predicted"/>
<evidence type="ECO:0000313" key="1">
    <source>
        <dbReference type="EMBL" id="MFD1601026.1"/>
    </source>
</evidence>
<keyword evidence="2" id="KW-1185">Reference proteome</keyword>